<gene>
    <name evidence="1" type="ORF">OUZ56_002726</name>
</gene>
<organism evidence="1 2">
    <name type="scientific">Daphnia magna</name>
    <dbReference type="NCBI Taxonomy" id="35525"/>
    <lineage>
        <taxon>Eukaryota</taxon>
        <taxon>Metazoa</taxon>
        <taxon>Ecdysozoa</taxon>
        <taxon>Arthropoda</taxon>
        <taxon>Crustacea</taxon>
        <taxon>Branchiopoda</taxon>
        <taxon>Diplostraca</taxon>
        <taxon>Cladocera</taxon>
        <taxon>Anomopoda</taxon>
        <taxon>Daphniidae</taxon>
        <taxon>Daphnia</taxon>
    </lineage>
</organism>
<keyword evidence="2" id="KW-1185">Reference proteome</keyword>
<protein>
    <submittedName>
        <fullName evidence="1">Uncharacterized protein</fullName>
    </submittedName>
</protein>
<proteinExistence type="predicted"/>
<reference evidence="1 2" key="1">
    <citation type="journal article" date="2023" name="Nucleic Acids Res.">
        <title>The hologenome of Daphnia magna reveals possible DNA methylation and microbiome-mediated evolution of the host genome.</title>
        <authorList>
            <person name="Chaturvedi A."/>
            <person name="Li X."/>
            <person name="Dhandapani V."/>
            <person name="Marshall H."/>
            <person name="Kissane S."/>
            <person name="Cuenca-Cambronero M."/>
            <person name="Asole G."/>
            <person name="Calvet F."/>
            <person name="Ruiz-Romero M."/>
            <person name="Marangio P."/>
            <person name="Guigo R."/>
            <person name="Rago D."/>
            <person name="Mirbahai L."/>
            <person name="Eastwood N."/>
            <person name="Colbourne J.K."/>
            <person name="Zhou J."/>
            <person name="Mallon E."/>
            <person name="Orsini L."/>
        </authorList>
    </citation>
    <scope>NUCLEOTIDE SEQUENCE [LARGE SCALE GENOMIC DNA]</scope>
    <source>
        <strain evidence="1">LRV0_1</strain>
    </source>
</reference>
<accession>A0ABR0A6K1</accession>
<comment type="caution">
    <text evidence="1">The sequence shown here is derived from an EMBL/GenBank/DDBJ whole genome shotgun (WGS) entry which is preliminary data.</text>
</comment>
<dbReference type="EMBL" id="JAOYFB010000036">
    <property type="protein sequence ID" value="KAK4020777.1"/>
    <property type="molecule type" value="Genomic_DNA"/>
</dbReference>
<evidence type="ECO:0000313" key="2">
    <source>
        <dbReference type="Proteomes" id="UP001234178"/>
    </source>
</evidence>
<dbReference type="Proteomes" id="UP001234178">
    <property type="component" value="Unassembled WGS sequence"/>
</dbReference>
<name>A0ABR0A6K1_9CRUS</name>
<sequence length="110" mass="13297">MEKKRHVRFFIVDSMLFSPFFFFTPPESTFRRRAYIHHPARPKLQAHLHTDRPYMLIGFVSPRRELYYEQPHKTRKIIQKSLHFGFPIFFFLLPSSSDVRINNATPLSWT</sequence>
<evidence type="ECO:0000313" key="1">
    <source>
        <dbReference type="EMBL" id="KAK4020777.1"/>
    </source>
</evidence>